<protein>
    <recommendedName>
        <fullName evidence="2">protein-serine/threonine phosphatase</fullName>
        <ecNumber evidence="2">3.1.3.16</ecNumber>
    </recommendedName>
</protein>
<dbReference type="InterPro" id="IPR036412">
    <property type="entry name" value="HAD-like_sf"/>
</dbReference>
<feature type="compositionally biased region" description="Polar residues" evidence="9">
    <location>
        <begin position="17"/>
        <end position="33"/>
    </location>
</feature>
<dbReference type="EMBL" id="DF237029">
    <property type="protein sequence ID" value="GAQ81424.1"/>
    <property type="molecule type" value="Genomic_DNA"/>
</dbReference>
<dbReference type="OMA" id="WFEIECV"/>
<dbReference type="Proteomes" id="UP000054558">
    <property type="component" value="Unassembled WGS sequence"/>
</dbReference>
<dbReference type="Gene3D" id="3.40.50.1000">
    <property type="entry name" value="HAD superfamily/HAD-like"/>
    <property type="match status" value="1"/>
</dbReference>
<evidence type="ECO:0000256" key="8">
    <source>
        <dbReference type="ARBA" id="ARBA00048336"/>
    </source>
</evidence>
<comment type="cofactor">
    <cofactor evidence="1">
        <name>Mg(2+)</name>
        <dbReference type="ChEBI" id="CHEBI:18420"/>
    </cofactor>
</comment>
<dbReference type="NCBIfam" id="TIGR02251">
    <property type="entry name" value="HIF-SF_euk"/>
    <property type="match status" value="1"/>
</dbReference>
<name>A0A1Y1HS15_KLENI</name>
<evidence type="ECO:0000256" key="6">
    <source>
        <dbReference type="ARBA" id="ARBA00022912"/>
    </source>
</evidence>
<dbReference type="GO" id="GO:0004721">
    <property type="term" value="F:phosphoprotein phosphatase activity"/>
    <property type="evidence" value="ECO:0000318"/>
    <property type="project" value="GO_Central"/>
</dbReference>
<dbReference type="SUPFAM" id="SSF56784">
    <property type="entry name" value="HAD-like"/>
    <property type="match status" value="1"/>
</dbReference>
<keyword evidence="4" id="KW-0378">Hydrolase</keyword>
<dbReference type="PROSITE" id="PS50969">
    <property type="entry name" value="FCP1"/>
    <property type="match status" value="1"/>
</dbReference>
<dbReference type="FunFam" id="3.40.50.1000:FF:000192">
    <property type="entry name" value="CTD small phosphatase-like protein"/>
    <property type="match status" value="1"/>
</dbReference>
<dbReference type="EC" id="3.1.3.16" evidence="2"/>
<dbReference type="CDD" id="cd07521">
    <property type="entry name" value="HAD_FCP1-like"/>
    <property type="match status" value="1"/>
</dbReference>
<dbReference type="InterPro" id="IPR050365">
    <property type="entry name" value="TIM50"/>
</dbReference>
<reference evidence="11 12" key="1">
    <citation type="journal article" date="2014" name="Nat. Commun.">
        <title>Klebsormidium flaccidum genome reveals primary factors for plant terrestrial adaptation.</title>
        <authorList>
            <person name="Hori K."/>
            <person name="Maruyama F."/>
            <person name="Fujisawa T."/>
            <person name="Togashi T."/>
            <person name="Yamamoto N."/>
            <person name="Seo M."/>
            <person name="Sato S."/>
            <person name="Yamada T."/>
            <person name="Mori H."/>
            <person name="Tajima N."/>
            <person name="Moriyama T."/>
            <person name="Ikeuchi M."/>
            <person name="Watanabe M."/>
            <person name="Wada H."/>
            <person name="Kobayashi K."/>
            <person name="Saito M."/>
            <person name="Masuda T."/>
            <person name="Sasaki-Sekimoto Y."/>
            <person name="Mashiguchi K."/>
            <person name="Awai K."/>
            <person name="Shimojima M."/>
            <person name="Masuda S."/>
            <person name="Iwai M."/>
            <person name="Nobusawa T."/>
            <person name="Narise T."/>
            <person name="Kondo S."/>
            <person name="Saito H."/>
            <person name="Sato R."/>
            <person name="Murakawa M."/>
            <person name="Ihara Y."/>
            <person name="Oshima-Yamada Y."/>
            <person name="Ohtaka K."/>
            <person name="Satoh M."/>
            <person name="Sonobe K."/>
            <person name="Ishii M."/>
            <person name="Ohtani R."/>
            <person name="Kanamori-Sato M."/>
            <person name="Honoki R."/>
            <person name="Miyazaki D."/>
            <person name="Mochizuki H."/>
            <person name="Umetsu J."/>
            <person name="Higashi K."/>
            <person name="Shibata D."/>
            <person name="Kamiya Y."/>
            <person name="Sato N."/>
            <person name="Nakamura Y."/>
            <person name="Tabata S."/>
            <person name="Ida S."/>
            <person name="Kurokawa K."/>
            <person name="Ohta H."/>
        </authorList>
    </citation>
    <scope>NUCLEOTIDE SEQUENCE [LARGE SCALE GENOMIC DNA]</scope>
    <source>
        <strain evidence="11 12">NIES-2285</strain>
    </source>
</reference>
<dbReference type="GO" id="GO:0004722">
    <property type="term" value="F:protein serine/threonine phosphatase activity"/>
    <property type="evidence" value="ECO:0007669"/>
    <property type="project" value="UniProtKB-EC"/>
</dbReference>
<evidence type="ECO:0000256" key="2">
    <source>
        <dbReference type="ARBA" id="ARBA00013081"/>
    </source>
</evidence>
<accession>A0A1Y1HS15</accession>
<organism evidence="11 12">
    <name type="scientific">Klebsormidium nitens</name>
    <name type="common">Green alga</name>
    <name type="synonym">Ulothrix nitens</name>
    <dbReference type="NCBI Taxonomy" id="105231"/>
    <lineage>
        <taxon>Eukaryota</taxon>
        <taxon>Viridiplantae</taxon>
        <taxon>Streptophyta</taxon>
        <taxon>Klebsormidiophyceae</taxon>
        <taxon>Klebsormidiales</taxon>
        <taxon>Klebsormidiaceae</taxon>
        <taxon>Klebsormidium</taxon>
    </lineage>
</organism>
<dbReference type="STRING" id="105231.A0A1Y1HS15"/>
<evidence type="ECO:0000256" key="5">
    <source>
        <dbReference type="ARBA" id="ARBA00022842"/>
    </source>
</evidence>
<keyword evidence="12" id="KW-1185">Reference proteome</keyword>
<dbReference type="InterPro" id="IPR004274">
    <property type="entry name" value="FCP1_dom"/>
</dbReference>
<gene>
    <name evidence="11" type="ORF">KFL_000800030</name>
</gene>
<evidence type="ECO:0000256" key="3">
    <source>
        <dbReference type="ARBA" id="ARBA00022723"/>
    </source>
</evidence>
<feature type="domain" description="FCP1 homology" evidence="10">
    <location>
        <begin position="133"/>
        <end position="291"/>
    </location>
</feature>
<evidence type="ECO:0000256" key="4">
    <source>
        <dbReference type="ARBA" id="ARBA00022801"/>
    </source>
</evidence>
<evidence type="ECO:0000313" key="12">
    <source>
        <dbReference type="Proteomes" id="UP000054558"/>
    </source>
</evidence>
<evidence type="ECO:0000256" key="1">
    <source>
        <dbReference type="ARBA" id="ARBA00001946"/>
    </source>
</evidence>
<dbReference type="AlphaFoldDB" id="A0A1Y1HS15"/>
<sequence>MALLPASSPDERLLANLDSNDADTPSDAPQTSGKKGEESVITQFMGNAKGAGSTSVAQIRAKMGELAAAGQGDGAQSRIWKSILCCLRPQGDEELKKAGLKKEGAAETRPEPRRVMHPVRRPVRCVLPAVSKADGGKKCLVLDLDETLVHSSFKPVANPDFIIPVEIDNRITDVYVLKRPFVDEFLQAMGQKYEVVVFTASLSKYADPLLDLLDPHQTIRHRLFREHCCPYEGNYVKDLSVLGRDLASTIIIDNSPHSYIFHPENAVAISTFIDEPEDCELMELIPYLNAVADVDDVRLVLAGAQ</sequence>
<dbReference type="InterPro" id="IPR011948">
    <property type="entry name" value="Dullard_phosphatase"/>
</dbReference>
<evidence type="ECO:0000313" key="11">
    <source>
        <dbReference type="EMBL" id="GAQ81424.1"/>
    </source>
</evidence>
<evidence type="ECO:0000256" key="9">
    <source>
        <dbReference type="SAM" id="MobiDB-lite"/>
    </source>
</evidence>
<keyword evidence="3" id="KW-0479">Metal-binding</keyword>
<evidence type="ECO:0000259" key="10">
    <source>
        <dbReference type="PROSITE" id="PS50969"/>
    </source>
</evidence>
<dbReference type="PANTHER" id="PTHR12210">
    <property type="entry name" value="DULLARD PROTEIN PHOSPHATASE"/>
    <property type="match status" value="1"/>
</dbReference>
<dbReference type="OrthoDB" id="277011at2759"/>
<proteinExistence type="predicted"/>
<dbReference type="SMART" id="SM00577">
    <property type="entry name" value="CPDc"/>
    <property type="match status" value="1"/>
</dbReference>
<comment type="catalytic activity">
    <reaction evidence="8">
        <text>O-phospho-L-threonyl-[protein] + H2O = L-threonyl-[protein] + phosphate</text>
        <dbReference type="Rhea" id="RHEA:47004"/>
        <dbReference type="Rhea" id="RHEA-COMP:11060"/>
        <dbReference type="Rhea" id="RHEA-COMP:11605"/>
        <dbReference type="ChEBI" id="CHEBI:15377"/>
        <dbReference type="ChEBI" id="CHEBI:30013"/>
        <dbReference type="ChEBI" id="CHEBI:43474"/>
        <dbReference type="ChEBI" id="CHEBI:61977"/>
        <dbReference type="EC" id="3.1.3.16"/>
    </reaction>
</comment>
<feature type="region of interest" description="Disordered" evidence="9">
    <location>
        <begin position="1"/>
        <end position="38"/>
    </location>
</feature>
<keyword evidence="6" id="KW-0904">Protein phosphatase</keyword>
<dbReference type="InterPro" id="IPR023214">
    <property type="entry name" value="HAD_sf"/>
</dbReference>
<dbReference type="GO" id="GO:0046872">
    <property type="term" value="F:metal ion binding"/>
    <property type="evidence" value="ECO:0007669"/>
    <property type="project" value="UniProtKB-KW"/>
</dbReference>
<dbReference type="Pfam" id="PF03031">
    <property type="entry name" value="NIF"/>
    <property type="match status" value="1"/>
</dbReference>
<comment type="catalytic activity">
    <reaction evidence="7">
        <text>O-phospho-L-seryl-[protein] + H2O = L-seryl-[protein] + phosphate</text>
        <dbReference type="Rhea" id="RHEA:20629"/>
        <dbReference type="Rhea" id="RHEA-COMP:9863"/>
        <dbReference type="Rhea" id="RHEA-COMP:11604"/>
        <dbReference type="ChEBI" id="CHEBI:15377"/>
        <dbReference type="ChEBI" id="CHEBI:29999"/>
        <dbReference type="ChEBI" id="CHEBI:43474"/>
        <dbReference type="ChEBI" id="CHEBI:83421"/>
        <dbReference type="EC" id="3.1.3.16"/>
    </reaction>
</comment>
<evidence type="ECO:0000256" key="7">
    <source>
        <dbReference type="ARBA" id="ARBA00047761"/>
    </source>
</evidence>
<keyword evidence="5" id="KW-0460">Magnesium</keyword>